<reference evidence="3 4" key="1">
    <citation type="submission" date="2019-05" db="EMBL/GenBank/DDBJ databases">
        <title>Sporisorium graminicola CBS 10092 draft sequencing and annotation.</title>
        <authorList>
            <person name="Solano-Gonzalez S."/>
            <person name="Caddick M.X."/>
            <person name="Darby A."/>
        </authorList>
    </citation>
    <scope>NUCLEOTIDE SEQUENCE [LARGE SCALE GENOMIC DNA]</scope>
    <source>
        <strain evidence="3 4">CBS 10092</strain>
    </source>
</reference>
<feature type="region of interest" description="Disordered" evidence="1">
    <location>
        <begin position="460"/>
        <end position="502"/>
    </location>
</feature>
<feature type="region of interest" description="Disordered" evidence="1">
    <location>
        <begin position="855"/>
        <end position="877"/>
    </location>
</feature>
<keyword evidence="4" id="KW-1185">Reference proteome</keyword>
<dbReference type="OrthoDB" id="2551084at2759"/>
<feature type="compositionally biased region" description="Acidic residues" evidence="1">
    <location>
        <begin position="1146"/>
        <end position="1165"/>
    </location>
</feature>
<evidence type="ECO:0000256" key="2">
    <source>
        <dbReference type="SAM" id="Phobius"/>
    </source>
</evidence>
<dbReference type="Proteomes" id="UP000306050">
    <property type="component" value="Chromosome SGRAM_7"/>
</dbReference>
<feature type="region of interest" description="Disordered" evidence="1">
    <location>
        <begin position="1017"/>
        <end position="1064"/>
    </location>
</feature>
<name>A0A4U7KN48_9BASI</name>
<feature type="compositionally biased region" description="Low complexity" evidence="1">
    <location>
        <begin position="855"/>
        <end position="871"/>
    </location>
</feature>
<feature type="region of interest" description="Disordered" evidence="1">
    <location>
        <begin position="899"/>
        <end position="954"/>
    </location>
</feature>
<comment type="caution">
    <text evidence="3">The sequence shown here is derived from an EMBL/GenBank/DDBJ whole genome shotgun (WGS) entry which is preliminary data.</text>
</comment>
<evidence type="ECO:0000313" key="3">
    <source>
        <dbReference type="EMBL" id="TKY85553.1"/>
    </source>
</evidence>
<feature type="transmembrane region" description="Helical" evidence="2">
    <location>
        <begin position="612"/>
        <end position="633"/>
    </location>
</feature>
<feature type="compositionally biased region" description="Basic and acidic residues" evidence="1">
    <location>
        <begin position="1119"/>
        <end position="1129"/>
    </location>
</feature>
<dbReference type="KEGG" id="sgra:EX895_005715"/>
<feature type="transmembrane region" description="Helical" evidence="2">
    <location>
        <begin position="230"/>
        <end position="256"/>
    </location>
</feature>
<feature type="compositionally biased region" description="Low complexity" evidence="1">
    <location>
        <begin position="938"/>
        <end position="951"/>
    </location>
</feature>
<dbReference type="GeneID" id="40728610"/>
<evidence type="ECO:0000256" key="1">
    <source>
        <dbReference type="SAM" id="MobiDB-lite"/>
    </source>
</evidence>
<feature type="compositionally biased region" description="Basic and acidic residues" evidence="1">
    <location>
        <begin position="1036"/>
        <end position="1052"/>
    </location>
</feature>
<feature type="transmembrane region" description="Helical" evidence="2">
    <location>
        <begin position="348"/>
        <end position="372"/>
    </location>
</feature>
<dbReference type="RefSeq" id="XP_029737538.1">
    <property type="nucleotide sequence ID" value="XM_029886307.1"/>
</dbReference>
<proteinExistence type="predicted"/>
<keyword evidence="2" id="KW-1133">Transmembrane helix</keyword>
<sequence>MSVALSPVAHGSGQGGIASMMHGNGNGTDSSGFPLAADATVGEMLTLVDALALKMYPKGFWQLTWSMNAVNLASFLLVTVALRAYRSRKNPVPFWLVRLEQRPYRIKRKVVPCVGSSPAHGVDIGSNALPTHSSDVSPRSTHWIVQKWERLLGRRRSTISINGEKGVASGPTHTIETTDEEMRMGWFITASCVNCHLLFTSTYVLVLAVRTLQSHTTRLGTSPPALLDPGGLDCIMIAAIFSTAYFAAIGYMALLLPNVPPWLWNSSVVLIYTQVIVVGGMSTLMIASSGSKITSHRSFLHLARAVLPSFGVEFGEQGELEQVAGAVLMGIARLAWAESMRMKMWQQLAQGLVALGGFALALVYLAILVLLARRVAKELVELRSSSGRTRFEAKQQKLASAGSAVLTWPPVAAQFSLGPTAAAAAAAAQSPTVLKSSAILCAARMDLPLRMSYLAARTPPMTPAPSGPLPLPPVEGASSNTGDSRISPPTPIATSMSPGTRLPLPLSTTDASAVACARAFRARDPHLGSCVRLSSGSDKEEAFQTTHDGYSSLDSPTDTVAGSRLDLGPRIRVDSDAAANPWDLATLHEDLATNDGYTAVCRFLFNCIIDHVAVMLQCFFFGCRSVYLLLVFTKDYPNNAAQASSMVNVALMVASSLFSVLYVLNCLNLFAPFLLFPASQVKLASMLASLTLPDSGLEDHGRSSSGSSNRGRSSCRGERRTSPLGQPLGNRSAEEQALKHHDSRASLVASASKLTSEEYTSGNSSGRGAWGASVDASIHSHSSFNRKGDRDVDSFAASGVGYPPMSASLPNCPSPAVGAGRRDRSTASGSGADVGKIAAHVVAAAVKRLRPSTATTANAASAEGNTAATTTFTDGSRSHDQYVPYGALISAARVTRAPPSSLVHESKSSALTMPPFRSKRHHTKPNSAAAGWRRQEASESGSARSSSVSQRPPTGTQLVLDSLISSHALPIQGFYCQRSAIDSSAGLRLYQQQQQQHSSDLGESGGTPMNVFEEYAQARERDRSSQRSLPPYQQRRGAEEAEEHLELSHADDADAGMGEASKRRRHRLRMQFRCQVEQSRLSAGYHGGMPREQARNGEGEVSVPTIVAHPPTPLGRELAQQEEKGRNETKISLPLQYRAASVEGGSEGDEVGQDGDREGGEDEDAASVVSDTFG</sequence>
<feature type="transmembrane region" description="Helical" evidence="2">
    <location>
        <begin position="63"/>
        <end position="85"/>
    </location>
</feature>
<keyword evidence="2" id="KW-0472">Membrane</keyword>
<feature type="region of interest" description="Disordered" evidence="1">
    <location>
        <begin position="1084"/>
        <end position="1174"/>
    </location>
</feature>
<dbReference type="AlphaFoldDB" id="A0A4U7KN48"/>
<dbReference type="EMBL" id="SRRM01000020">
    <property type="protein sequence ID" value="TKY85553.1"/>
    <property type="molecule type" value="Genomic_DNA"/>
</dbReference>
<feature type="compositionally biased region" description="Pro residues" evidence="1">
    <location>
        <begin position="460"/>
        <end position="473"/>
    </location>
</feature>
<evidence type="ECO:0000313" key="4">
    <source>
        <dbReference type="Proteomes" id="UP000306050"/>
    </source>
</evidence>
<feature type="transmembrane region" description="Helical" evidence="2">
    <location>
        <begin position="262"/>
        <end position="287"/>
    </location>
</feature>
<protein>
    <submittedName>
        <fullName evidence="3">Uncharacterized protein</fullName>
    </submittedName>
</protein>
<feature type="region of interest" description="Disordered" evidence="1">
    <location>
        <begin position="806"/>
        <end position="832"/>
    </location>
</feature>
<feature type="compositionally biased region" description="Low complexity" evidence="1">
    <location>
        <begin position="703"/>
        <end position="714"/>
    </location>
</feature>
<feature type="compositionally biased region" description="Basic and acidic residues" evidence="1">
    <location>
        <begin position="732"/>
        <end position="744"/>
    </location>
</feature>
<organism evidence="3 4">
    <name type="scientific">Sporisorium graminicola</name>
    <dbReference type="NCBI Taxonomy" id="280036"/>
    <lineage>
        <taxon>Eukaryota</taxon>
        <taxon>Fungi</taxon>
        <taxon>Dikarya</taxon>
        <taxon>Basidiomycota</taxon>
        <taxon>Ustilaginomycotina</taxon>
        <taxon>Ustilaginomycetes</taxon>
        <taxon>Ustilaginales</taxon>
        <taxon>Ustilaginaceae</taxon>
        <taxon>Sporisorium</taxon>
    </lineage>
</organism>
<keyword evidence="2" id="KW-0812">Transmembrane</keyword>
<accession>A0A4U7KN48</accession>
<feature type="transmembrane region" description="Helical" evidence="2">
    <location>
        <begin position="186"/>
        <end position="209"/>
    </location>
</feature>
<feature type="region of interest" description="Disordered" evidence="1">
    <location>
        <begin position="696"/>
        <end position="744"/>
    </location>
</feature>
<gene>
    <name evidence="3" type="ORF">EX895_005715</name>
</gene>